<dbReference type="OrthoDB" id="9759607at2"/>
<dbReference type="SMART" id="SM00091">
    <property type="entry name" value="PAS"/>
    <property type="match status" value="3"/>
</dbReference>
<evidence type="ECO:0000259" key="2">
    <source>
        <dbReference type="PROSITE" id="PS50113"/>
    </source>
</evidence>
<accession>A0A3N9UI33</accession>
<feature type="domain" description="GGDEF" evidence="4">
    <location>
        <begin position="433"/>
        <end position="566"/>
    </location>
</feature>
<dbReference type="CDD" id="cd01948">
    <property type="entry name" value="EAL"/>
    <property type="match status" value="1"/>
</dbReference>
<dbReference type="Proteomes" id="UP000274033">
    <property type="component" value="Unassembled WGS sequence"/>
</dbReference>
<dbReference type="CDD" id="cd01949">
    <property type="entry name" value="GGDEF"/>
    <property type="match status" value="1"/>
</dbReference>
<evidence type="ECO:0000313" key="5">
    <source>
        <dbReference type="EMBL" id="RQW75720.1"/>
    </source>
</evidence>
<organism evidence="5 6">
    <name type="scientific">Lysinibacillus composti</name>
    <dbReference type="NCBI Taxonomy" id="720633"/>
    <lineage>
        <taxon>Bacteria</taxon>
        <taxon>Bacillati</taxon>
        <taxon>Bacillota</taxon>
        <taxon>Bacilli</taxon>
        <taxon>Bacillales</taxon>
        <taxon>Bacillaceae</taxon>
        <taxon>Lysinibacillus</taxon>
    </lineage>
</organism>
<feature type="domain" description="PAS" evidence="1">
    <location>
        <begin position="279"/>
        <end position="351"/>
    </location>
</feature>
<dbReference type="InterPro" id="IPR013655">
    <property type="entry name" value="PAS_fold_3"/>
</dbReference>
<dbReference type="InterPro" id="IPR000160">
    <property type="entry name" value="GGDEF_dom"/>
</dbReference>
<evidence type="ECO:0000259" key="1">
    <source>
        <dbReference type="PROSITE" id="PS50112"/>
    </source>
</evidence>
<dbReference type="PANTHER" id="PTHR44757">
    <property type="entry name" value="DIGUANYLATE CYCLASE DGCP"/>
    <property type="match status" value="1"/>
</dbReference>
<feature type="domain" description="PAS" evidence="1">
    <location>
        <begin position="169"/>
        <end position="223"/>
    </location>
</feature>
<dbReference type="EMBL" id="RRCT01000002">
    <property type="protein sequence ID" value="RQW75720.1"/>
    <property type="molecule type" value="Genomic_DNA"/>
</dbReference>
<dbReference type="InterPro" id="IPR001610">
    <property type="entry name" value="PAC"/>
</dbReference>
<dbReference type="InterPro" id="IPR035919">
    <property type="entry name" value="EAL_sf"/>
</dbReference>
<feature type="domain" description="PAC" evidence="2">
    <location>
        <begin position="353"/>
        <end position="405"/>
    </location>
</feature>
<dbReference type="PROSITE" id="PS50113">
    <property type="entry name" value="PAC"/>
    <property type="match status" value="3"/>
</dbReference>
<dbReference type="PROSITE" id="PS50883">
    <property type="entry name" value="EAL"/>
    <property type="match status" value="1"/>
</dbReference>
<dbReference type="InterPro" id="IPR052155">
    <property type="entry name" value="Biofilm_reg_signaling"/>
</dbReference>
<gene>
    <name evidence="5" type="ORF">EBB45_03630</name>
</gene>
<evidence type="ECO:0000313" key="6">
    <source>
        <dbReference type="Proteomes" id="UP000274033"/>
    </source>
</evidence>
<keyword evidence="6" id="KW-1185">Reference proteome</keyword>
<dbReference type="PROSITE" id="PS50887">
    <property type="entry name" value="GGDEF"/>
    <property type="match status" value="1"/>
</dbReference>
<name>A0A3N9UI33_9BACI</name>
<dbReference type="Pfam" id="PF00563">
    <property type="entry name" value="EAL"/>
    <property type="match status" value="1"/>
</dbReference>
<evidence type="ECO:0000259" key="3">
    <source>
        <dbReference type="PROSITE" id="PS50883"/>
    </source>
</evidence>
<dbReference type="SMART" id="SM00086">
    <property type="entry name" value="PAC"/>
    <property type="match status" value="3"/>
</dbReference>
<dbReference type="NCBIfam" id="TIGR00254">
    <property type="entry name" value="GGDEF"/>
    <property type="match status" value="1"/>
</dbReference>
<dbReference type="Gene3D" id="2.10.70.100">
    <property type="match status" value="1"/>
</dbReference>
<dbReference type="CDD" id="cd00130">
    <property type="entry name" value="PAS"/>
    <property type="match status" value="2"/>
</dbReference>
<dbReference type="Pfam" id="PF08447">
    <property type="entry name" value="PAS_3"/>
    <property type="match status" value="2"/>
</dbReference>
<dbReference type="GO" id="GO:0035438">
    <property type="term" value="F:cyclic-di-GMP binding"/>
    <property type="evidence" value="ECO:0007669"/>
    <property type="project" value="InterPro"/>
</dbReference>
<dbReference type="InterPro" id="IPR035965">
    <property type="entry name" value="PAS-like_dom_sf"/>
</dbReference>
<reference evidence="5 6" key="1">
    <citation type="journal article" date="2013" name="J. Microbiol.">
        <title>Lysinibacillus chungkukjangi sp. nov., isolated from Chungkukjang, Korean fermented soybean food.</title>
        <authorList>
            <person name="Kim S.J."/>
            <person name="Jang Y.H."/>
            <person name="Hamada M."/>
            <person name="Ahn J.H."/>
            <person name="Weon H.Y."/>
            <person name="Suzuki K."/>
            <person name="Whang K.S."/>
            <person name="Kwon S.W."/>
        </authorList>
    </citation>
    <scope>NUCLEOTIDE SEQUENCE [LARGE SCALE GENOMIC DNA]</scope>
    <source>
        <strain evidence="5 6">MCCC 1A12701</strain>
    </source>
</reference>
<dbReference type="InterPro" id="IPR009875">
    <property type="entry name" value="PilZ_domain"/>
</dbReference>
<dbReference type="Gene3D" id="3.30.70.270">
    <property type="match status" value="1"/>
</dbReference>
<dbReference type="Gene3D" id="3.30.450.20">
    <property type="entry name" value="PAS domain"/>
    <property type="match status" value="3"/>
</dbReference>
<dbReference type="InterPro" id="IPR000014">
    <property type="entry name" value="PAS"/>
</dbReference>
<dbReference type="Pfam" id="PF07238">
    <property type="entry name" value="PilZ"/>
    <property type="match status" value="1"/>
</dbReference>
<proteinExistence type="predicted"/>
<comment type="caution">
    <text evidence="5">The sequence shown here is derived from an EMBL/GenBank/DDBJ whole genome shotgun (WGS) entry which is preliminary data.</text>
</comment>
<dbReference type="SMART" id="SM00052">
    <property type="entry name" value="EAL"/>
    <property type="match status" value="1"/>
</dbReference>
<dbReference type="SUPFAM" id="SSF141868">
    <property type="entry name" value="EAL domain-like"/>
    <property type="match status" value="1"/>
</dbReference>
<dbReference type="Gene3D" id="3.20.20.450">
    <property type="entry name" value="EAL domain"/>
    <property type="match status" value="1"/>
</dbReference>
<dbReference type="PANTHER" id="PTHR44757:SF2">
    <property type="entry name" value="BIOFILM ARCHITECTURE MAINTENANCE PROTEIN MBAA"/>
    <property type="match status" value="1"/>
</dbReference>
<dbReference type="SUPFAM" id="SSF55785">
    <property type="entry name" value="PYP-like sensor domain (PAS domain)"/>
    <property type="match status" value="3"/>
</dbReference>
<evidence type="ECO:0000259" key="4">
    <source>
        <dbReference type="PROSITE" id="PS50887"/>
    </source>
</evidence>
<dbReference type="NCBIfam" id="TIGR00229">
    <property type="entry name" value="sensory_box"/>
    <property type="match status" value="2"/>
</dbReference>
<sequence>MSFLFFPKSKREENGQSSIPSLKSHTFINKSIFSTLFHPHPEAVFTLNLNGQLCLFNPSLIRTFQFNESKVVSEFSNTMKQSTFNSHFKMALKGQAQNFKDSVYLSNGSLIHLDFTLVPLLSEEMETLAVYGIALDVTKHKKHEEKMQEIVNKFEMAQKSGKIGSWDYDIESDSIYWSKQLYELTGRNSNASYSLKLTEGLKYVHPEDQKRYRKLLNQSIQFGKSYDIEFRILREDNSVIYVSENVEVVLDEFGRAVRLIGNTQDITKRKLAEKKLRETESRINHIYDNLPLGIRSVDVVNNKVIFVSPGITEITGLPAEGFYEREAWDQLIHPDDHEYYQQQYSKILEGKSFNIEYRIFHQNGDIIWVQDKTVSVFDHQGKLIRTDGILTNITEKKQYEEKINRLAYYDAITGLPNRSSFIEKIDSLIEVSKPFSILYIQIDRFRNINSSLGHIIGDQLLQHFSNRIDSLINGTYYFARISGGKFGLILPNTNETNFAEILAKSMIDSFQESLIVDGYELYLNVSIGISNYPSNGGTREELLHNTNTALKRAEALGKNTYHIYSPTISINSFKHYELERDLRKSIENNELILYFQPRVETSTGRIVGAEALIRWQHPVWGLVSPGEFIPIAEESGFINEISNWVLENVCKTIAKWKSEKLHVVPISINVTSQRFLKSDWLPVLLNSLNTYDIDPSLLEFEITETTLLHYEKEVEFAFQYLKELGVKLAFDDFGTGYSSLTHLKDFSIDTIKIDKSFIQRISEPNIEMIIKSLIFMGKGLEMTVVAEGVETIEQFEFLRNQECSEIQGYLFSEPVPVEKLEVMLKRVILKPAHFSGHVAMEDRREFYRVDLLFPLSSDMTLTSFQGKNVNLGKTEVVIENISAGGLRFLSTIQLPVRPDIIYQFETTILEKQITMNGHVVWKQEVKDGFFQYGVQFIITEKERDELIKILNQLTLQLKKNAYIPGCSFIQDDKFCYLRKANRIA</sequence>
<feature type="domain" description="PAC" evidence="2">
    <location>
        <begin position="226"/>
        <end position="278"/>
    </location>
</feature>
<dbReference type="AlphaFoldDB" id="A0A3N9UI33"/>
<dbReference type="PROSITE" id="PS50112">
    <property type="entry name" value="PAS"/>
    <property type="match status" value="2"/>
</dbReference>
<dbReference type="InterPro" id="IPR029787">
    <property type="entry name" value="Nucleotide_cyclase"/>
</dbReference>
<dbReference type="InterPro" id="IPR000700">
    <property type="entry name" value="PAS-assoc_C"/>
</dbReference>
<dbReference type="InterPro" id="IPR001633">
    <property type="entry name" value="EAL_dom"/>
</dbReference>
<dbReference type="SMART" id="SM00267">
    <property type="entry name" value="GGDEF"/>
    <property type="match status" value="1"/>
</dbReference>
<feature type="domain" description="EAL" evidence="3">
    <location>
        <begin position="575"/>
        <end position="828"/>
    </location>
</feature>
<dbReference type="SUPFAM" id="SSF55073">
    <property type="entry name" value="Nucleotide cyclase"/>
    <property type="match status" value="1"/>
</dbReference>
<feature type="domain" description="PAC" evidence="2">
    <location>
        <begin position="97"/>
        <end position="149"/>
    </location>
</feature>
<protein>
    <submittedName>
        <fullName evidence="5">EAL domain-containing protein</fullName>
    </submittedName>
</protein>
<dbReference type="Pfam" id="PF00990">
    <property type="entry name" value="GGDEF"/>
    <property type="match status" value="1"/>
</dbReference>
<dbReference type="RefSeq" id="WP_124762746.1">
    <property type="nucleotide sequence ID" value="NZ_JAFBDY010000002.1"/>
</dbReference>
<dbReference type="Pfam" id="PF13426">
    <property type="entry name" value="PAS_9"/>
    <property type="match status" value="1"/>
</dbReference>
<dbReference type="InterPro" id="IPR043128">
    <property type="entry name" value="Rev_trsase/Diguanyl_cyclase"/>
</dbReference>